<evidence type="ECO:0000313" key="2">
    <source>
        <dbReference type="EMBL" id="MBD9354706.1"/>
    </source>
</evidence>
<gene>
    <name evidence="2" type="ORF">IE877_02200</name>
</gene>
<feature type="transmembrane region" description="Helical" evidence="1">
    <location>
        <begin position="116"/>
        <end position="136"/>
    </location>
</feature>
<name>A0ABR9CV84_9GAMM</name>
<protein>
    <recommendedName>
        <fullName evidence="4">Phosphatidate cytidylyltransferase</fullName>
    </recommendedName>
</protein>
<keyword evidence="1" id="KW-0472">Membrane</keyword>
<keyword evidence="1" id="KW-0812">Transmembrane</keyword>
<keyword evidence="1" id="KW-1133">Transmembrane helix</keyword>
<sequence length="137" mass="14654">MFYLLLTLAGLIFIIWAPLNVTLITGSILILIPTVVRYSTKLMTGFDISFGEAFKAVALSLILPILAVLWLVSSLAGTGTTIEFSGVGSLIFSLGFFAAYALGYKISLGLDFKPSMAIAALSTLLSAVALMFIRSFF</sequence>
<dbReference type="EMBL" id="JACXSS010000001">
    <property type="protein sequence ID" value="MBD9354706.1"/>
    <property type="molecule type" value="Genomic_DNA"/>
</dbReference>
<feature type="transmembrane region" description="Helical" evidence="1">
    <location>
        <begin position="53"/>
        <end position="72"/>
    </location>
</feature>
<proteinExistence type="predicted"/>
<evidence type="ECO:0008006" key="4">
    <source>
        <dbReference type="Google" id="ProtNLM"/>
    </source>
</evidence>
<feature type="transmembrane region" description="Helical" evidence="1">
    <location>
        <begin position="84"/>
        <end position="104"/>
    </location>
</feature>
<accession>A0ABR9CV84</accession>
<organism evidence="2 3">
    <name type="scientific">Methylomonas albis</name>
    <dbReference type="NCBI Taxonomy" id="1854563"/>
    <lineage>
        <taxon>Bacteria</taxon>
        <taxon>Pseudomonadati</taxon>
        <taxon>Pseudomonadota</taxon>
        <taxon>Gammaproteobacteria</taxon>
        <taxon>Methylococcales</taxon>
        <taxon>Methylococcaceae</taxon>
        <taxon>Methylomonas</taxon>
    </lineage>
</organism>
<reference evidence="2 3" key="1">
    <citation type="submission" date="2020-09" db="EMBL/GenBank/DDBJ databases">
        <title>Methylomonas albis sp. nov. and Methylomonas fluvii sp. nov.: Two cold-adapted methanotrophs from the River Elbe and an amended description of Methylovulum psychrotolerans strain Eb1.</title>
        <authorList>
            <person name="Bussmann I.K."/>
            <person name="Klings K.-W."/>
            <person name="Warnstedt J."/>
            <person name="Hoppert M."/>
            <person name="Saborowski A."/>
            <person name="Horn F."/>
            <person name="Liebner S."/>
        </authorList>
    </citation>
    <scope>NUCLEOTIDE SEQUENCE [LARGE SCALE GENOMIC DNA]</scope>
    <source>
        <strain evidence="2 3">EbA</strain>
    </source>
</reference>
<evidence type="ECO:0000256" key="1">
    <source>
        <dbReference type="SAM" id="Phobius"/>
    </source>
</evidence>
<dbReference type="RefSeq" id="WP_192372811.1">
    <property type="nucleotide sequence ID" value="NZ_CAJHIV010000001.1"/>
</dbReference>
<keyword evidence="3" id="KW-1185">Reference proteome</keyword>
<comment type="caution">
    <text evidence="2">The sequence shown here is derived from an EMBL/GenBank/DDBJ whole genome shotgun (WGS) entry which is preliminary data.</text>
</comment>
<dbReference type="Proteomes" id="UP000652176">
    <property type="component" value="Unassembled WGS sequence"/>
</dbReference>
<evidence type="ECO:0000313" key="3">
    <source>
        <dbReference type="Proteomes" id="UP000652176"/>
    </source>
</evidence>
<feature type="transmembrane region" description="Helical" evidence="1">
    <location>
        <begin position="6"/>
        <end position="32"/>
    </location>
</feature>